<evidence type="ECO:0008006" key="13">
    <source>
        <dbReference type="Google" id="ProtNLM"/>
    </source>
</evidence>
<keyword evidence="4 8" id="KW-0238">DNA-binding</keyword>
<evidence type="ECO:0000256" key="5">
    <source>
        <dbReference type="ARBA" id="ARBA00023172"/>
    </source>
</evidence>
<feature type="domain" description="RecA family profile 2" evidence="11">
    <location>
        <begin position="277"/>
        <end position="350"/>
    </location>
</feature>
<gene>
    <name evidence="12" type="ORF">g.8668</name>
</gene>
<dbReference type="FunFam" id="3.40.50.300:FF:000087">
    <property type="entry name" value="Recombinase RecA"/>
    <property type="match status" value="1"/>
</dbReference>
<comment type="similarity">
    <text evidence="1 7">Belongs to the RecA family.</text>
</comment>
<dbReference type="InterPro" id="IPR020587">
    <property type="entry name" value="RecA_monomer-monomer_interface"/>
</dbReference>
<name>A0A1D2A0V7_AUXPR</name>
<dbReference type="Pfam" id="PF00154">
    <property type="entry name" value="RecA_N"/>
    <property type="match status" value="1"/>
</dbReference>
<dbReference type="PROSITE" id="PS50162">
    <property type="entry name" value="RECA_2"/>
    <property type="match status" value="1"/>
</dbReference>
<keyword evidence="8" id="KW-0227">DNA damage</keyword>
<dbReference type="EMBL" id="GDKF01005806">
    <property type="protein sequence ID" value="JAT72816.1"/>
    <property type="molecule type" value="Transcribed_RNA"/>
</dbReference>
<evidence type="ECO:0000259" key="11">
    <source>
        <dbReference type="PROSITE" id="PS50163"/>
    </source>
</evidence>
<feature type="compositionally biased region" description="Acidic residues" evidence="9">
    <location>
        <begin position="420"/>
        <end position="436"/>
    </location>
</feature>
<comment type="function">
    <text evidence="6">Involved in recombination ability and DNA strand transfer activity.</text>
</comment>
<dbReference type="InterPro" id="IPR023400">
    <property type="entry name" value="RecA_C_sf"/>
</dbReference>
<dbReference type="InterPro" id="IPR020588">
    <property type="entry name" value="RecA_ATP-bd"/>
</dbReference>
<dbReference type="InterPro" id="IPR027417">
    <property type="entry name" value="P-loop_NTPase"/>
</dbReference>
<dbReference type="GO" id="GO:0006281">
    <property type="term" value="P:DNA repair"/>
    <property type="evidence" value="ECO:0007669"/>
    <property type="project" value="InterPro"/>
</dbReference>
<dbReference type="AlphaFoldDB" id="A0A1D2A0V7"/>
<dbReference type="GO" id="GO:0140664">
    <property type="term" value="F:ATP-dependent DNA damage sensor activity"/>
    <property type="evidence" value="ECO:0007669"/>
    <property type="project" value="InterPro"/>
</dbReference>
<feature type="domain" description="RecA family profile 1" evidence="10">
    <location>
        <begin position="114"/>
        <end position="272"/>
    </location>
</feature>
<dbReference type="SUPFAM" id="SSF52540">
    <property type="entry name" value="P-loop containing nucleoside triphosphate hydrolases"/>
    <property type="match status" value="1"/>
</dbReference>
<dbReference type="SUPFAM" id="SSF54752">
    <property type="entry name" value="RecA protein, C-terminal domain"/>
    <property type="match status" value="1"/>
</dbReference>
<evidence type="ECO:0000256" key="6">
    <source>
        <dbReference type="ARBA" id="ARBA00056887"/>
    </source>
</evidence>
<dbReference type="GO" id="GO:0005524">
    <property type="term" value="F:ATP binding"/>
    <property type="evidence" value="ECO:0007669"/>
    <property type="project" value="UniProtKB-KW"/>
</dbReference>
<dbReference type="SMART" id="SM00382">
    <property type="entry name" value="AAA"/>
    <property type="match status" value="1"/>
</dbReference>
<evidence type="ECO:0000256" key="1">
    <source>
        <dbReference type="ARBA" id="ARBA00009391"/>
    </source>
</evidence>
<evidence type="ECO:0000256" key="4">
    <source>
        <dbReference type="ARBA" id="ARBA00023125"/>
    </source>
</evidence>
<evidence type="ECO:0000256" key="8">
    <source>
        <dbReference type="RuleBase" id="RU004527"/>
    </source>
</evidence>
<evidence type="ECO:0000256" key="3">
    <source>
        <dbReference type="ARBA" id="ARBA00022840"/>
    </source>
</evidence>
<evidence type="ECO:0000256" key="7">
    <source>
        <dbReference type="RuleBase" id="RU003422"/>
    </source>
</evidence>
<dbReference type="PROSITE" id="PS50163">
    <property type="entry name" value="RECA_3"/>
    <property type="match status" value="1"/>
</dbReference>
<dbReference type="PANTHER" id="PTHR45900:SF1">
    <property type="entry name" value="MITOCHONDRIAL DNA REPAIR PROTEIN RECA HOMOLOG-RELATED"/>
    <property type="match status" value="1"/>
</dbReference>
<dbReference type="GO" id="GO:0003697">
    <property type="term" value="F:single-stranded DNA binding"/>
    <property type="evidence" value="ECO:0007669"/>
    <property type="project" value="InterPro"/>
</dbReference>
<dbReference type="PRINTS" id="PR00142">
    <property type="entry name" value="RECA"/>
</dbReference>
<feature type="region of interest" description="Disordered" evidence="9">
    <location>
        <begin position="409"/>
        <end position="448"/>
    </location>
</feature>
<sequence length="448" mass="47593">MVAPSRGLAPCSSPLAMQRCAQRLAHQASRFSAPVIRGRSLSRESFLVSNPYDGARSFTTPTLVCHARATKEKGSVPVDSADAKASALDHVMKEINSRFGKNSIMLLGDNKFGEVRTTPSGALTLDIALGGGYPVGRIVEILGPEASGKTTLALHAMAEVQKRGGAVALIDAEHAFDPLFAKRLGLDIGRLFLCQPDSGEMALEVADSLMRSGAVDMVAVDSVAALVPRAELEGEIGQTQIGSQARLMSSALRKIAGNASRHACTLLFINQIRHKVGVIFGSPETTSGGMALKYYASVRLEVRPKEKIMADGEQAGIKIKAKCTKNKVAPPYRIAEFDIMFGSGINGAGCVLDAAEKVGVVIRRGAYYYLGEERLGQGREKTLETLAERPELLSHLEEETRQVLTKGGHAVGDAFGEASSSEEEPEFLSEADEGEAEAGGLDAEAVQP</sequence>
<dbReference type="InterPro" id="IPR049261">
    <property type="entry name" value="RecA-like_C"/>
</dbReference>
<evidence type="ECO:0000259" key="10">
    <source>
        <dbReference type="PROSITE" id="PS50162"/>
    </source>
</evidence>
<evidence type="ECO:0000256" key="9">
    <source>
        <dbReference type="SAM" id="MobiDB-lite"/>
    </source>
</evidence>
<feature type="compositionally biased region" description="Low complexity" evidence="9">
    <location>
        <begin position="438"/>
        <end position="448"/>
    </location>
</feature>
<dbReference type="NCBIfam" id="TIGR02012">
    <property type="entry name" value="tigrfam_recA"/>
    <property type="match status" value="1"/>
</dbReference>
<keyword evidence="5 8" id="KW-0233">DNA recombination</keyword>
<dbReference type="InterPro" id="IPR013765">
    <property type="entry name" value="DNA_recomb/repair_RecA"/>
</dbReference>
<proteinExistence type="inferred from homology"/>
<dbReference type="CDD" id="cd00983">
    <property type="entry name" value="RecA"/>
    <property type="match status" value="1"/>
</dbReference>
<keyword evidence="3 7" id="KW-0067">ATP-binding</keyword>
<evidence type="ECO:0000256" key="2">
    <source>
        <dbReference type="ARBA" id="ARBA00022741"/>
    </source>
</evidence>
<dbReference type="InterPro" id="IPR049428">
    <property type="entry name" value="RecA-like_N"/>
</dbReference>
<dbReference type="PANTHER" id="PTHR45900">
    <property type="entry name" value="RECA"/>
    <property type="match status" value="1"/>
</dbReference>
<dbReference type="InterPro" id="IPR003593">
    <property type="entry name" value="AAA+_ATPase"/>
</dbReference>
<dbReference type="Pfam" id="PF21096">
    <property type="entry name" value="RecA_C"/>
    <property type="match status" value="1"/>
</dbReference>
<protein>
    <recommendedName>
        <fullName evidence="13">Protein RecA</fullName>
    </recommendedName>
</protein>
<dbReference type="GO" id="GO:0006310">
    <property type="term" value="P:DNA recombination"/>
    <property type="evidence" value="ECO:0007669"/>
    <property type="project" value="UniProtKB-KW"/>
</dbReference>
<accession>A0A1D2A0V7</accession>
<organism evidence="12">
    <name type="scientific">Auxenochlorella protothecoides</name>
    <name type="common">Green microalga</name>
    <name type="synonym">Chlorella protothecoides</name>
    <dbReference type="NCBI Taxonomy" id="3075"/>
    <lineage>
        <taxon>Eukaryota</taxon>
        <taxon>Viridiplantae</taxon>
        <taxon>Chlorophyta</taxon>
        <taxon>core chlorophytes</taxon>
        <taxon>Trebouxiophyceae</taxon>
        <taxon>Chlorellales</taxon>
        <taxon>Chlorellaceae</taxon>
        <taxon>Auxenochlorella</taxon>
    </lineage>
</organism>
<dbReference type="HAMAP" id="MF_00268">
    <property type="entry name" value="RecA"/>
    <property type="match status" value="1"/>
</dbReference>
<dbReference type="Gene3D" id="3.40.50.300">
    <property type="entry name" value="P-loop containing nucleotide triphosphate hydrolases"/>
    <property type="match status" value="1"/>
</dbReference>
<evidence type="ECO:0000313" key="12">
    <source>
        <dbReference type="EMBL" id="JAT72816.1"/>
    </source>
</evidence>
<reference evidence="12" key="1">
    <citation type="submission" date="2015-08" db="EMBL/GenBank/DDBJ databases">
        <authorList>
            <person name="Babu N.S."/>
            <person name="Beckwith C.J."/>
            <person name="Beseler K.G."/>
            <person name="Brison A."/>
            <person name="Carone J.V."/>
            <person name="Caskin T.P."/>
            <person name="Diamond M."/>
            <person name="Durham M.E."/>
            <person name="Foxe J.M."/>
            <person name="Go M."/>
            <person name="Henderson B.A."/>
            <person name="Jones I.B."/>
            <person name="McGettigan J.A."/>
            <person name="Micheletti S.J."/>
            <person name="Nasrallah M.E."/>
            <person name="Ortiz D."/>
            <person name="Piller C.R."/>
            <person name="Privatt S.R."/>
            <person name="Schneider S.L."/>
            <person name="Sharp S."/>
            <person name="Smith T.C."/>
            <person name="Stanton J.D."/>
            <person name="Ullery H.E."/>
            <person name="Wilson R.J."/>
            <person name="Serrano M.G."/>
            <person name="Buck G."/>
            <person name="Lee V."/>
            <person name="Wang Y."/>
            <person name="Carvalho R."/>
            <person name="Voegtly L."/>
            <person name="Shi R."/>
            <person name="Duckworth R."/>
            <person name="Johnson A."/>
            <person name="Loviza R."/>
            <person name="Walstead R."/>
            <person name="Shah Z."/>
            <person name="Kiflezghi M."/>
            <person name="Wade K."/>
            <person name="Ball S.L."/>
            <person name="Bradley K.W."/>
            <person name="Asai D.J."/>
            <person name="Bowman C.A."/>
            <person name="Russell D.A."/>
            <person name="Pope W.H."/>
            <person name="Jacobs-Sera D."/>
            <person name="Hendrix R.W."/>
            <person name="Hatfull G.F."/>
        </authorList>
    </citation>
    <scope>NUCLEOTIDE SEQUENCE</scope>
</reference>
<keyword evidence="2 7" id="KW-0547">Nucleotide-binding</keyword>